<dbReference type="Pfam" id="PF01965">
    <property type="entry name" value="DJ-1_PfpI"/>
    <property type="match status" value="1"/>
</dbReference>
<name>A0A0H5R546_9EUKA</name>
<sequence>MFKIAAFAVPARSAAHIFRTRCADCAVQRLFTNMVKKHVLVAAADGSEDIELVGVVDVLRRADIEVTVASVNASTLTLAQQTKIVADDLIGNVIKKEFDCIVIPGGLKGAENLRDSPQLLSMLKQQQYEGKWIAAICAAPSLVLQSHGLLDGRVATCYPKFADTIPGYVAPEIGDNHDVVISKQVITSRSPGTCLQFGLAIVATVCGLSKANQVAEGMLVQFKKPSTNDFDFKD</sequence>
<dbReference type="PANTHER" id="PTHR48094:SF12">
    <property type="entry name" value="PARKINSON DISEASE PROTEIN 7 HOMOLOG"/>
    <property type="match status" value="1"/>
</dbReference>
<dbReference type="PANTHER" id="PTHR48094">
    <property type="entry name" value="PROTEIN/NUCLEIC ACID DEGLYCASE DJ-1-RELATED"/>
    <property type="match status" value="1"/>
</dbReference>
<dbReference type="NCBIfam" id="TIGR01383">
    <property type="entry name" value="not_thiJ"/>
    <property type="match status" value="1"/>
</dbReference>
<evidence type="ECO:0000259" key="2">
    <source>
        <dbReference type="Pfam" id="PF01965"/>
    </source>
</evidence>
<feature type="domain" description="DJ-1/PfpI" evidence="2">
    <location>
        <begin position="37"/>
        <end position="203"/>
    </location>
</feature>
<dbReference type="GO" id="GO:0005737">
    <property type="term" value="C:cytoplasm"/>
    <property type="evidence" value="ECO:0007669"/>
    <property type="project" value="UniProtKB-ARBA"/>
</dbReference>
<dbReference type="InterPro" id="IPR002818">
    <property type="entry name" value="DJ-1/PfpI"/>
</dbReference>
<dbReference type="FunFam" id="3.40.50.880:FF:000015">
    <property type="entry name" value="Protein DJ-1 homolog C"/>
    <property type="match status" value="1"/>
</dbReference>
<organism evidence="3">
    <name type="scientific">Spongospora subterranea</name>
    <dbReference type="NCBI Taxonomy" id="70186"/>
    <lineage>
        <taxon>Eukaryota</taxon>
        <taxon>Sar</taxon>
        <taxon>Rhizaria</taxon>
        <taxon>Endomyxa</taxon>
        <taxon>Phytomyxea</taxon>
        <taxon>Plasmodiophorida</taxon>
        <taxon>Plasmodiophoridae</taxon>
        <taxon>Spongospora</taxon>
    </lineage>
</organism>
<dbReference type="SUPFAM" id="SSF52317">
    <property type="entry name" value="Class I glutamine amidotransferase-like"/>
    <property type="match status" value="1"/>
</dbReference>
<accession>A0A0H5R546</accession>
<dbReference type="CDD" id="cd03135">
    <property type="entry name" value="GATase1_DJ-1"/>
    <property type="match status" value="1"/>
</dbReference>
<dbReference type="AlphaFoldDB" id="A0A0H5R546"/>
<keyword evidence="1" id="KW-0677">Repeat</keyword>
<dbReference type="EMBL" id="HACM01008826">
    <property type="protein sequence ID" value="CRZ09268.1"/>
    <property type="molecule type" value="Transcribed_RNA"/>
</dbReference>
<evidence type="ECO:0000256" key="1">
    <source>
        <dbReference type="ARBA" id="ARBA00022737"/>
    </source>
</evidence>
<reference evidence="3" key="1">
    <citation type="submission" date="2015-04" db="EMBL/GenBank/DDBJ databases">
        <title>The genome sequence of the plant pathogenic Rhizarian Plasmodiophora brassicae reveals insights in its biotrophic life cycle and the origin of chitin synthesis.</title>
        <authorList>
            <person name="Schwelm A."/>
            <person name="Fogelqvist J."/>
            <person name="Knaust A."/>
            <person name="Julke S."/>
            <person name="Lilja T."/>
            <person name="Dhandapani V."/>
            <person name="Bonilla-Rosso G."/>
            <person name="Karlsson M."/>
            <person name="Shevchenko A."/>
            <person name="Choi S.R."/>
            <person name="Kim H.G."/>
            <person name="Park J.Y."/>
            <person name="Lim Y.P."/>
            <person name="Ludwig-Muller J."/>
            <person name="Dixelius C."/>
        </authorList>
    </citation>
    <scope>NUCLEOTIDE SEQUENCE</scope>
    <source>
        <tissue evidence="3">Potato root galls</tissue>
    </source>
</reference>
<dbReference type="InterPro" id="IPR050325">
    <property type="entry name" value="Prot/Nucl_acid_deglycase"/>
</dbReference>
<dbReference type="Gene3D" id="3.40.50.880">
    <property type="match status" value="1"/>
</dbReference>
<dbReference type="GO" id="GO:1903189">
    <property type="term" value="P:glyoxal metabolic process"/>
    <property type="evidence" value="ECO:0007669"/>
    <property type="project" value="TreeGrafter"/>
</dbReference>
<dbReference type="InterPro" id="IPR006287">
    <property type="entry name" value="DJ-1"/>
</dbReference>
<proteinExistence type="predicted"/>
<evidence type="ECO:0000313" key="3">
    <source>
        <dbReference type="EMBL" id="CRZ09268.1"/>
    </source>
</evidence>
<protein>
    <recommendedName>
        <fullName evidence="2">DJ-1/PfpI domain-containing protein</fullName>
    </recommendedName>
</protein>
<dbReference type="InterPro" id="IPR029062">
    <property type="entry name" value="Class_I_gatase-like"/>
</dbReference>